<dbReference type="InterPro" id="IPR016161">
    <property type="entry name" value="Ald_DH/histidinol_DH"/>
</dbReference>
<sequence>MSDATSGKLTGQDEISALVLRQKRFFSEGRTLSLAFRKEQLSRLKAAVKTYEQEILDALLADLNKAADEAFMTEIGLLYTEINEAMKRLRKWAKPKKVRTPLLFFGAKSYIMPEPYGTVLVIAPWNYPFQLAIAPVIGAIAAGNTVIVKPSELTPHVSAVLAKLFHSAFDPAFAAVVEGEVETSRALLAQPFDYIFFTGSVAVGRTVMESAAKRLIPVTLELGGKSPCIVHRDTNLKLAAKRIAYGKLMNAGQTCVAPDYLLVHQSIKSEFVRALKDAFREFYGDNPIESARYGKIVNERHFDRITGYLEGGGTITHGGRYDRGKLKIEPTLIENVTWEQPVMQDEIFGPILPILTYDRIEEVIHAVNDRPKPLALYLFTDDGAIERDVLARISFGGGCVNDTLMHLGTSNLPFGGVGESGMGSYHGKFSFDTFSHRKSVLKQTMRFDLALRYPSDKSRIELLRKAMK</sequence>
<evidence type="ECO:0000313" key="7">
    <source>
        <dbReference type="EMBL" id="MFC4101144.1"/>
    </source>
</evidence>
<proteinExistence type="inferred from homology"/>
<dbReference type="Gene3D" id="3.40.605.10">
    <property type="entry name" value="Aldehyde Dehydrogenase, Chain A, domain 1"/>
    <property type="match status" value="1"/>
</dbReference>
<dbReference type="CDD" id="cd07136">
    <property type="entry name" value="ALDH_YwdH-P39616"/>
    <property type="match status" value="1"/>
</dbReference>
<comment type="caution">
    <text evidence="7">The sequence shown here is derived from an EMBL/GenBank/DDBJ whole genome shotgun (WGS) entry which is preliminary data.</text>
</comment>
<feature type="domain" description="Aldehyde dehydrogenase" evidence="6">
    <location>
        <begin position="11"/>
        <end position="440"/>
    </location>
</feature>
<keyword evidence="8" id="KW-1185">Reference proteome</keyword>
<dbReference type="Proteomes" id="UP001595715">
    <property type="component" value="Unassembled WGS sequence"/>
</dbReference>
<organism evidence="7 8">
    <name type="scientific">Paenibacillus xanthanilyticus</name>
    <dbReference type="NCBI Taxonomy" id="1783531"/>
    <lineage>
        <taxon>Bacteria</taxon>
        <taxon>Bacillati</taxon>
        <taxon>Bacillota</taxon>
        <taxon>Bacilli</taxon>
        <taxon>Bacillales</taxon>
        <taxon>Paenibacillaceae</taxon>
        <taxon>Paenibacillus</taxon>
    </lineage>
</organism>
<dbReference type="SUPFAM" id="SSF53720">
    <property type="entry name" value="ALDH-like"/>
    <property type="match status" value="1"/>
</dbReference>
<dbReference type="PROSITE" id="PS00687">
    <property type="entry name" value="ALDEHYDE_DEHYDR_GLU"/>
    <property type="match status" value="1"/>
</dbReference>
<dbReference type="InterPro" id="IPR029510">
    <property type="entry name" value="Ald_DH_CS_GLU"/>
</dbReference>
<protein>
    <recommendedName>
        <fullName evidence="3">Aldehyde dehydrogenase</fullName>
    </recommendedName>
</protein>
<dbReference type="PROSITE" id="PS00070">
    <property type="entry name" value="ALDEHYDE_DEHYDR_CYS"/>
    <property type="match status" value="1"/>
</dbReference>
<dbReference type="InterPro" id="IPR016160">
    <property type="entry name" value="Ald_DH_CS_CYS"/>
</dbReference>
<dbReference type="RefSeq" id="WP_377719769.1">
    <property type="nucleotide sequence ID" value="NZ_JBHSAM010000028.1"/>
</dbReference>
<accession>A0ABV8K576</accession>
<evidence type="ECO:0000256" key="5">
    <source>
        <dbReference type="RuleBase" id="RU003345"/>
    </source>
</evidence>
<evidence type="ECO:0000256" key="3">
    <source>
        <dbReference type="PIRNR" id="PIRNR036492"/>
    </source>
</evidence>
<dbReference type="InterPro" id="IPR016162">
    <property type="entry name" value="Ald_DH_N"/>
</dbReference>
<feature type="active site" evidence="4">
    <location>
        <position position="221"/>
    </location>
</feature>
<dbReference type="PANTHER" id="PTHR43570:SF16">
    <property type="entry name" value="ALDEHYDE DEHYDROGENASE TYPE III, ISOFORM Q"/>
    <property type="match status" value="1"/>
</dbReference>
<comment type="similarity">
    <text evidence="1 3 5">Belongs to the aldehyde dehydrogenase family.</text>
</comment>
<dbReference type="PANTHER" id="PTHR43570">
    <property type="entry name" value="ALDEHYDE DEHYDROGENASE"/>
    <property type="match status" value="1"/>
</dbReference>
<dbReference type="PIRSF" id="PIRSF036492">
    <property type="entry name" value="ALDH"/>
    <property type="match status" value="1"/>
</dbReference>
<dbReference type="Pfam" id="PF00171">
    <property type="entry name" value="Aldedh"/>
    <property type="match status" value="1"/>
</dbReference>
<dbReference type="InterPro" id="IPR012394">
    <property type="entry name" value="Aldehyde_DH_NAD(P)"/>
</dbReference>
<evidence type="ECO:0000256" key="1">
    <source>
        <dbReference type="ARBA" id="ARBA00009986"/>
    </source>
</evidence>
<reference evidence="8" key="1">
    <citation type="journal article" date="2019" name="Int. J. Syst. Evol. Microbiol.">
        <title>The Global Catalogue of Microorganisms (GCM) 10K type strain sequencing project: providing services to taxonomists for standard genome sequencing and annotation.</title>
        <authorList>
            <consortium name="The Broad Institute Genomics Platform"/>
            <consortium name="The Broad Institute Genome Sequencing Center for Infectious Disease"/>
            <person name="Wu L."/>
            <person name="Ma J."/>
        </authorList>
    </citation>
    <scope>NUCLEOTIDE SEQUENCE [LARGE SCALE GENOMIC DNA]</scope>
    <source>
        <strain evidence="8">IBRC-M 10987</strain>
    </source>
</reference>
<evidence type="ECO:0000313" key="8">
    <source>
        <dbReference type="Proteomes" id="UP001595715"/>
    </source>
</evidence>
<dbReference type="Gene3D" id="3.40.309.10">
    <property type="entry name" value="Aldehyde Dehydrogenase, Chain A, domain 2"/>
    <property type="match status" value="1"/>
</dbReference>
<gene>
    <name evidence="7" type="ORF">ACFOZ8_15995</name>
</gene>
<name>A0ABV8K576_9BACL</name>
<dbReference type="InterPro" id="IPR016163">
    <property type="entry name" value="Ald_DH_C"/>
</dbReference>
<dbReference type="InterPro" id="IPR015590">
    <property type="entry name" value="Aldehyde_DH_dom"/>
</dbReference>
<evidence type="ECO:0000256" key="4">
    <source>
        <dbReference type="PROSITE-ProRule" id="PRU10007"/>
    </source>
</evidence>
<keyword evidence="2 3" id="KW-0560">Oxidoreductase</keyword>
<dbReference type="EMBL" id="JBHSAM010000028">
    <property type="protein sequence ID" value="MFC4101144.1"/>
    <property type="molecule type" value="Genomic_DNA"/>
</dbReference>
<evidence type="ECO:0000256" key="2">
    <source>
        <dbReference type="ARBA" id="ARBA00023002"/>
    </source>
</evidence>
<evidence type="ECO:0000259" key="6">
    <source>
        <dbReference type="Pfam" id="PF00171"/>
    </source>
</evidence>